<evidence type="ECO:0000313" key="3">
    <source>
        <dbReference type="Proteomes" id="UP000479000"/>
    </source>
</evidence>
<keyword evidence="3" id="KW-1185">Reference proteome</keyword>
<organism evidence="2 3">
    <name type="scientific">Nesidiocoris tenuis</name>
    <dbReference type="NCBI Taxonomy" id="355587"/>
    <lineage>
        <taxon>Eukaryota</taxon>
        <taxon>Metazoa</taxon>
        <taxon>Ecdysozoa</taxon>
        <taxon>Arthropoda</taxon>
        <taxon>Hexapoda</taxon>
        <taxon>Insecta</taxon>
        <taxon>Pterygota</taxon>
        <taxon>Neoptera</taxon>
        <taxon>Paraneoptera</taxon>
        <taxon>Hemiptera</taxon>
        <taxon>Heteroptera</taxon>
        <taxon>Panheteroptera</taxon>
        <taxon>Cimicomorpha</taxon>
        <taxon>Miridae</taxon>
        <taxon>Dicyphina</taxon>
        <taxon>Nesidiocoris</taxon>
    </lineage>
</organism>
<gene>
    <name evidence="2" type="ORF">NTEN_LOCUS17998</name>
</gene>
<feature type="compositionally biased region" description="Basic residues" evidence="1">
    <location>
        <begin position="1"/>
        <end position="10"/>
    </location>
</feature>
<accession>A0A6H5HBA9</accession>
<dbReference type="EMBL" id="CADCXU010026597">
    <property type="protein sequence ID" value="CAB0013387.1"/>
    <property type="molecule type" value="Genomic_DNA"/>
</dbReference>
<proteinExistence type="predicted"/>
<dbReference type="Proteomes" id="UP000479000">
    <property type="component" value="Unassembled WGS sequence"/>
</dbReference>
<evidence type="ECO:0000256" key="1">
    <source>
        <dbReference type="SAM" id="MobiDB-lite"/>
    </source>
</evidence>
<protein>
    <submittedName>
        <fullName evidence="2">Uncharacterized protein</fullName>
    </submittedName>
</protein>
<feature type="region of interest" description="Disordered" evidence="1">
    <location>
        <begin position="1"/>
        <end position="20"/>
    </location>
</feature>
<name>A0A6H5HBA9_9HEMI</name>
<dbReference type="AlphaFoldDB" id="A0A6H5HBA9"/>
<evidence type="ECO:0000313" key="2">
    <source>
        <dbReference type="EMBL" id="CAB0013387.1"/>
    </source>
</evidence>
<reference evidence="2 3" key="1">
    <citation type="submission" date="2020-02" db="EMBL/GenBank/DDBJ databases">
        <authorList>
            <person name="Ferguson B K."/>
        </authorList>
    </citation>
    <scope>NUCLEOTIDE SEQUENCE [LARGE SCALE GENOMIC DNA]</scope>
</reference>
<sequence length="55" mass="6448">MQTFAKRRLHLERTDDGEGDGWAVHYGPLPRKPLIMILSMDHGHRVTREKYESSQ</sequence>